<gene>
    <name evidence="2" type="ORF">DW191_17350</name>
    <name evidence="1" type="ORF">DW986_03240</name>
</gene>
<evidence type="ECO:0000313" key="1">
    <source>
        <dbReference type="EMBL" id="RGZ50294.1"/>
    </source>
</evidence>
<comment type="caution">
    <text evidence="2">The sequence shown here is derived from an EMBL/GenBank/DDBJ whole genome shotgun (WGS) entry which is preliminary data.</text>
</comment>
<reference evidence="3 4" key="1">
    <citation type="submission" date="2018-08" db="EMBL/GenBank/DDBJ databases">
        <title>A genome reference for cultivated species of the human gut microbiota.</title>
        <authorList>
            <person name="Zou Y."/>
            <person name="Xue W."/>
            <person name="Luo G."/>
        </authorList>
    </citation>
    <scope>NUCLEOTIDE SEQUENCE [LARGE SCALE GENOMIC DNA]</scope>
    <source>
        <strain evidence="2 3">AM16-50</strain>
        <strain evidence="1 4">AM50-15</strain>
    </source>
</reference>
<dbReference type="RefSeq" id="WP_122202668.1">
    <property type="nucleotide sequence ID" value="NZ_QRKC01000011.1"/>
</dbReference>
<dbReference type="Gene3D" id="6.20.20.10">
    <property type="match status" value="1"/>
</dbReference>
<dbReference type="EMBL" id="QSEF01000004">
    <property type="protein sequence ID" value="RGZ50294.1"/>
    <property type="molecule type" value="Genomic_DNA"/>
</dbReference>
<sequence length="74" mass="8606">MSQQKHIIEVTPPEYQQVRETLEFRNYRCPVCNGRGGFIEQVGHDESKTIPCDYCDGTGKVKATLEIKWRPDYD</sequence>
<dbReference type="Proteomes" id="UP000285173">
    <property type="component" value="Unassembled WGS sequence"/>
</dbReference>
<evidence type="ECO:0000313" key="2">
    <source>
        <dbReference type="EMBL" id="RHH74681.1"/>
    </source>
</evidence>
<organism evidence="2 3">
    <name type="scientific">Parabacteroides merdae</name>
    <dbReference type="NCBI Taxonomy" id="46503"/>
    <lineage>
        <taxon>Bacteria</taxon>
        <taxon>Pseudomonadati</taxon>
        <taxon>Bacteroidota</taxon>
        <taxon>Bacteroidia</taxon>
        <taxon>Bacteroidales</taxon>
        <taxon>Tannerellaceae</taxon>
        <taxon>Parabacteroides</taxon>
    </lineage>
</organism>
<accession>A0A3R6EA43</accession>
<evidence type="ECO:0000313" key="3">
    <source>
        <dbReference type="Proteomes" id="UP000283732"/>
    </source>
</evidence>
<evidence type="ECO:0000313" key="4">
    <source>
        <dbReference type="Proteomes" id="UP000285173"/>
    </source>
</evidence>
<name>A0A3R6EA43_9BACT</name>
<protein>
    <submittedName>
        <fullName evidence="2">Uncharacterized protein</fullName>
    </submittedName>
</protein>
<proteinExistence type="predicted"/>
<dbReference type="EMBL" id="QRKC01000011">
    <property type="protein sequence ID" value="RHH74681.1"/>
    <property type="molecule type" value="Genomic_DNA"/>
</dbReference>
<dbReference type="SUPFAM" id="SSF57938">
    <property type="entry name" value="DnaJ/Hsp40 cysteine-rich domain"/>
    <property type="match status" value="1"/>
</dbReference>
<dbReference type="InterPro" id="IPR036410">
    <property type="entry name" value="HSP_DnaJ_Cys-rich_dom_sf"/>
</dbReference>
<dbReference type="AlphaFoldDB" id="A0A3R6EA43"/>
<dbReference type="Proteomes" id="UP000283732">
    <property type="component" value="Unassembled WGS sequence"/>
</dbReference>